<protein>
    <recommendedName>
        <fullName evidence="4">Cell division protein FtsL</fullName>
    </recommendedName>
</protein>
<dbReference type="InterPro" id="IPR045755">
    <property type="entry name" value="FtsL-like"/>
</dbReference>
<dbReference type="EMBL" id="DYUD01000024">
    <property type="protein sequence ID" value="HJG89450.1"/>
    <property type="molecule type" value="Genomic_DNA"/>
</dbReference>
<organism evidence="2 3">
    <name type="scientific">Barnesiella viscericola</name>
    <dbReference type="NCBI Taxonomy" id="397865"/>
    <lineage>
        <taxon>Bacteria</taxon>
        <taxon>Pseudomonadati</taxon>
        <taxon>Bacteroidota</taxon>
        <taxon>Bacteroidia</taxon>
        <taxon>Bacteroidales</taxon>
        <taxon>Barnesiellaceae</taxon>
        <taxon>Barnesiella</taxon>
    </lineage>
</organism>
<evidence type="ECO:0000313" key="2">
    <source>
        <dbReference type="EMBL" id="HJG89450.1"/>
    </source>
</evidence>
<proteinExistence type="predicted"/>
<accession>A0A921SUX7</accession>
<dbReference type="Pfam" id="PF19579">
    <property type="entry name" value="FtsL_2"/>
    <property type="match status" value="1"/>
</dbReference>
<evidence type="ECO:0000313" key="3">
    <source>
        <dbReference type="Proteomes" id="UP000757103"/>
    </source>
</evidence>
<reference evidence="2" key="1">
    <citation type="journal article" date="2021" name="PeerJ">
        <title>Extensive microbial diversity within the chicken gut microbiome revealed by metagenomics and culture.</title>
        <authorList>
            <person name="Gilroy R."/>
            <person name="Ravi A."/>
            <person name="Getino M."/>
            <person name="Pursley I."/>
            <person name="Horton D.L."/>
            <person name="Alikhan N.F."/>
            <person name="Baker D."/>
            <person name="Gharbi K."/>
            <person name="Hall N."/>
            <person name="Watson M."/>
            <person name="Adriaenssens E.M."/>
            <person name="Foster-Nyarko E."/>
            <person name="Jarju S."/>
            <person name="Secka A."/>
            <person name="Antonio M."/>
            <person name="Oren A."/>
            <person name="Chaudhuri R.R."/>
            <person name="La Ragione R."/>
            <person name="Hildebrand F."/>
            <person name="Pallen M.J."/>
        </authorList>
    </citation>
    <scope>NUCLEOTIDE SEQUENCE</scope>
    <source>
        <strain evidence="2">CHK121-7720</strain>
    </source>
</reference>
<evidence type="ECO:0008006" key="4">
    <source>
        <dbReference type="Google" id="ProtNLM"/>
    </source>
</evidence>
<gene>
    <name evidence="2" type="ORF">K8U91_08290</name>
</gene>
<reference evidence="2" key="2">
    <citation type="submission" date="2021-09" db="EMBL/GenBank/DDBJ databases">
        <authorList>
            <person name="Gilroy R."/>
        </authorList>
    </citation>
    <scope>NUCLEOTIDE SEQUENCE</scope>
    <source>
        <strain evidence="2">CHK121-7720</strain>
    </source>
</reference>
<keyword evidence="1" id="KW-1133">Transmembrane helix</keyword>
<name>A0A921SUX7_9BACT</name>
<dbReference type="Proteomes" id="UP000757103">
    <property type="component" value="Unassembled WGS sequence"/>
</dbReference>
<comment type="caution">
    <text evidence="2">The sequence shown here is derived from an EMBL/GenBank/DDBJ whole genome shotgun (WGS) entry which is preliminary data.</text>
</comment>
<sequence>MAKKTKDEKIGFIKYLKMAVQGRIFSLDFFRSHWGFIASVVFLFCLSIANRYVCQTKLETIKDLRFELTNAKTERVRAAARYMGLVRHSRIVTLVNENRLGLEIPDTPPVKLRPTDGDKE</sequence>
<evidence type="ECO:0000256" key="1">
    <source>
        <dbReference type="SAM" id="Phobius"/>
    </source>
</evidence>
<dbReference type="RefSeq" id="WP_273306520.1">
    <property type="nucleotide sequence ID" value="NZ_DYUD01000024.1"/>
</dbReference>
<keyword evidence="1" id="KW-0812">Transmembrane</keyword>
<keyword evidence="1" id="KW-0472">Membrane</keyword>
<feature type="transmembrane region" description="Helical" evidence="1">
    <location>
        <begin position="34"/>
        <end position="53"/>
    </location>
</feature>
<dbReference type="AlphaFoldDB" id="A0A921SUX7"/>